<dbReference type="Pfam" id="PF00482">
    <property type="entry name" value="T2SSF"/>
    <property type="match status" value="2"/>
</dbReference>
<sequence>MKQLTDRELAGFCEQFAMVLKSGIMIHSGMQMIADDTANPDRKAVFQKISDALTDNGSLAQALKASGAFPEYMVHMIQIGTESGKLDTVMSGLSTYYNKQHTMRENLKSAILYPSVLVVMMLLVLIFLAAKVLPVFQGVYQSLGSEMSPWAQSIMKVGALLSQYSFLLILLLLIAAITALFMTKTERGKAMLSDFIGGRKASQGFSIASFTSSMAMMISSGLDIQHSMQLSMGVIGNRSIKEKVAHSYELLEKNDSFIEALEQSGLFSNATIGILSMGKNSGSLDSAMQYVADIYDEEYQWELAKKVSLIEPVSIAILSVLIGTVLVSVMFPLLGILSSIG</sequence>
<dbReference type="PRINTS" id="PR00812">
    <property type="entry name" value="BCTERIALGSPF"/>
</dbReference>
<dbReference type="EMBL" id="JAGSND010000009">
    <property type="protein sequence ID" value="MBR0598859.1"/>
    <property type="molecule type" value="Genomic_DNA"/>
</dbReference>
<accession>A0A8J7W130</accession>
<evidence type="ECO:0000259" key="8">
    <source>
        <dbReference type="Pfam" id="PF00482"/>
    </source>
</evidence>
<dbReference type="InterPro" id="IPR042094">
    <property type="entry name" value="T2SS_GspF_sf"/>
</dbReference>
<evidence type="ECO:0000256" key="3">
    <source>
        <dbReference type="ARBA" id="ARBA00022475"/>
    </source>
</evidence>
<comment type="similarity">
    <text evidence="2">Belongs to the GSP F family.</text>
</comment>
<evidence type="ECO:0000313" key="9">
    <source>
        <dbReference type="EMBL" id="MBR0598859.1"/>
    </source>
</evidence>
<evidence type="ECO:0000256" key="2">
    <source>
        <dbReference type="ARBA" id="ARBA00005745"/>
    </source>
</evidence>
<feature type="transmembrane region" description="Helical" evidence="7">
    <location>
        <begin position="164"/>
        <end position="183"/>
    </location>
</feature>
<keyword evidence="6 7" id="KW-0472">Membrane</keyword>
<dbReference type="InterPro" id="IPR018076">
    <property type="entry name" value="T2SS_GspF_dom"/>
</dbReference>
<keyword evidence="4 7" id="KW-0812">Transmembrane</keyword>
<evidence type="ECO:0000256" key="4">
    <source>
        <dbReference type="ARBA" id="ARBA00022692"/>
    </source>
</evidence>
<keyword evidence="10" id="KW-1185">Reference proteome</keyword>
<dbReference type="GO" id="GO:0005886">
    <property type="term" value="C:plasma membrane"/>
    <property type="evidence" value="ECO:0007669"/>
    <property type="project" value="UniProtKB-SubCell"/>
</dbReference>
<evidence type="ECO:0000256" key="1">
    <source>
        <dbReference type="ARBA" id="ARBA00004651"/>
    </source>
</evidence>
<keyword evidence="5 7" id="KW-1133">Transmembrane helix</keyword>
<dbReference type="PANTHER" id="PTHR30012">
    <property type="entry name" value="GENERAL SECRETION PATHWAY PROTEIN"/>
    <property type="match status" value="1"/>
</dbReference>
<comment type="subcellular location">
    <subcellularLocation>
        <location evidence="1">Cell membrane</location>
        <topology evidence="1">Multi-pass membrane protein</topology>
    </subcellularLocation>
</comment>
<keyword evidence="3" id="KW-1003">Cell membrane</keyword>
<feature type="domain" description="Type II secretion system protein GspF" evidence="8">
    <location>
        <begin position="210"/>
        <end position="332"/>
    </location>
</feature>
<name>A0A8J7W130_9FIRM</name>
<feature type="transmembrane region" description="Helical" evidence="7">
    <location>
        <begin position="313"/>
        <end position="337"/>
    </location>
</feature>
<proteinExistence type="inferred from homology"/>
<dbReference type="RefSeq" id="WP_227018988.1">
    <property type="nucleotide sequence ID" value="NZ_JAGSND010000009.1"/>
</dbReference>
<feature type="transmembrane region" description="Helical" evidence="7">
    <location>
        <begin position="110"/>
        <end position="130"/>
    </location>
</feature>
<dbReference type="PANTHER" id="PTHR30012:SF0">
    <property type="entry name" value="TYPE II SECRETION SYSTEM PROTEIN F-RELATED"/>
    <property type="match status" value="1"/>
</dbReference>
<reference evidence="9" key="1">
    <citation type="submission" date="2021-04" db="EMBL/GenBank/DDBJ databases">
        <title>Sinoanaerobacter chloroacetimidivorans sp. nov., an obligate anaerobic bacterium isolated from anaerobic sludge.</title>
        <authorList>
            <person name="Bao Y."/>
        </authorList>
    </citation>
    <scope>NUCLEOTIDE SEQUENCE</scope>
    <source>
        <strain evidence="9">BAD-6</strain>
    </source>
</reference>
<evidence type="ECO:0000256" key="7">
    <source>
        <dbReference type="SAM" id="Phobius"/>
    </source>
</evidence>
<gene>
    <name evidence="9" type="ORF">KCX82_13290</name>
</gene>
<dbReference type="Proteomes" id="UP000675664">
    <property type="component" value="Unassembled WGS sequence"/>
</dbReference>
<dbReference type="AlphaFoldDB" id="A0A8J7W130"/>
<protein>
    <submittedName>
        <fullName evidence="9">Type II secretion system F family protein</fullName>
    </submittedName>
</protein>
<evidence type="ECO:0000256" key="6">
    <source>
        <dbReference type="ARBA" id="ARBA00023136"/>
    </source>
</evidence>
<comment type="caution">
    <text evidence="9">The sequence shown here is derived from an EMBL/GenBank/DDBJ whole genome shotgun (WGS) entry which is preliminary data.</text>
</comment>
<feature type="domain" description="Type II secretion system protein GspF" evidence="8">
    <location>
        <begin position="12"/>
        <end position="134"/>
    </location>
</feature>
<reference evidence="9" key="2">
    <citation type="submission" date="2021-04" db="EMBL/GenBank/DDBJ databases">
        <authorList>
            <person name="Liu J."/>
        </authorList>
    </citation>
    <scope>NUCLEOTIDE SEQUENCE</scope>
    <source>
        <strain evidence="9">BAD-6</strain>
    </source>
</reference>
<dbReference type="Gene3D" id="1.20.81.30">
    <property type="entry name" value="Type II secretion system (T2SS), domain F"/>
    <property type="match status" value="2"/>
</dbReference>
<evidence type="ECO:0000256" key="5">
    <source>
        <dbReference type="ARBA" id="ARBA00022989"/>
    </source>
</evidence>
<organism evidence="9 10">
    <name type="scientific">Sinanaerobacter chloroacetimidivorans</name>
    <dbReference type="NCBI Taxonomy" id="2818044"/>
    <lineage>
        <taxon>Bacteria</taxon>
        <taxon>Bacillati</taxon>
        <taxon>Bacillota</taxon>
        <taxon>Clostridia</taxon>
        <taxon>Peptostreptococcales</taxon>
        <taxon>Anaerovoracaceae</taxon>
        <taxon>Sinanaerobacter</taxon>
    </lineage>
</organism>
<evidence type="ECO:0000313" key="10">
    <source>
        <dbReference type="Proteomes" id="UP000675664"/>
    </source>
</evidence>
<dbReference type="InterPro" id="IPR003004">
    <property type="entry name" value="GspF/PilC"/>
</dbReference>